<evidence type="ECO:0000256" key="17">
    <source>
        <dbReference type="SAM" id="MobiDB-lite"/>
    </source>
</evidence>
<evidence type="ECO:0000313" key="19">
    <source>
        <dbReference type="EMBL" id="AYL64550.1"/>
    </source>
</evidence>
<evidence type="ECO:0000256" key="8">
    <source>
        <dbReference type="ARBA" id="ARBA00022581"/>
    </source>
</evidence>
<keyword evidence="16" id="KW-0899">Viral immunoevasion</keyword>
<keyword evidence="18" id="KW-0812">Transmembrane</keyword>
<feature type="transmembrane region" description="Helical" evidence="18">
    <location>
        <begin position="153"/>
        <end position="172"/>
    </location>
</feature>
<name>A0A510C390_9GEMI</name>
<evidence type="ECO:0000256" key="12">
    <source>
        <dbReference type="ARBA" id="ARBA00022833"/>
    </source>
</evidence>
<evidence type="ECO:0000256" key="1">
    <source>
        <dbReference type="ARBA" id="ARBA00004147"/>
    </source>
</evidence>
<dbReference type="GO" id="GO:0003677">
    <property type="term" value="F:DNA binding"/>
    <property type="evidence" value="ECO:0007669"/>
    <property type="project" value="UniProtKB-KW"/>
</dbReference>
<dbReference type="Pfam" id="PF01440">
    <property type="entry name" value="Gemini_AL2"/>
    <property type="match status" value="1"/>
</dbReference>
<comment type="subcellular location">
    <subcellularLocation>
        <location evidence="2">Host cytoplasm</location>
    </subcellularLocation>
    <subcellularLocation>
        <location evidence="1">Host nucleus</location>
    </subcellularLocation>
</comment>
<protein>
    <recommendedName>
        <fullName evidence="4">Transcriptional activator protein</fullName>
    </recommendedName>
</protein>
<keyword evidence="13" id="KW-0238">DNA-binding</keyword>
<evidence type="ECO:0000256" key="18">
    <source>
        <dbReference type="SAM" id="Phobius"/>
    </source>
</evidence>
<evidence type="ECO:0000256" key="9">
    <source>
        <dbReference type="ARBA" id="ARBA00022632"/>
    </source>
</evidence>
<dbReference type="GO" id="GO:0008270">
    <property type="term" value="F:zinc ion binding"/>
    <property type="evidence" value="ECO:0007669"/>
    <property type="project" value="UniProtKB-KW"/>
</dbReference>
<dbReference type="InterPro" id="IPR000942">
    <property type="entry name" value="Gemini_AL2"/>
</dbReference>
<accession>A0A510C390</accession>
<comment type="similarity">
    <text evidence="3">Belongs to the geminiviridae transcriptional activator protein family.</text>
</comment>
<evidence type="ECO:0000256" key="16">
    <source>
        <dbReference type="ARBA" id="ARBA00023280"/>
    </source>
</evidence>
<evidence type="ECO:0000256" key="2">
    <source>
        <dbReference type="ARBA" id="ARBA00004192"/>
    </source>
</evidence>
<keyword evidence="12" id="KW-0862">Zinc</keyword>
<keyword evidence="15" id="KW-1035">Host cytoplasm</keyword>
<evidence type="ECO:0000256" key="14">
    <source>
        <dbReference type="ARBA" id="ARBA00023159"/>
    </source>
</evidence>
<dbReference type="PRINTS" id="PR00230">
    <property type="entry name" value="GEMCOATAL2"/>
</dbReference>
<evidence type="ECO:0000256" key="6">
    <source>
        <dbReference type="ARBA" id="ARBA00022553"/>
    </source>
</evidence>
<organism evidence="19">
    <name type="scientific">Mungbean yellow mosaic India virus</name>
    <dbReference type="NCBI Taxonomy" id="223287"/>
    <lineage>
        <taxon>Viruses</taxon>
        <taxon>Monodnaviria</taxon>
        <taxon>Shotokuvirae</taxon>
        <taxon>Cressdnaviricota</taxon>
        <taxon>Repensiviricetes</taxon>
        <taxon>Geplafuvirales</taxon>
        <taxon>Geminiviridae</taxon>
        <taxon>Begomovirus</taxon>
        <taxon>Begomovirus vignaradiataindiaense</taxon>
    </lineage>
</organism>
<keyword evidence="6" id="KW-0597">Phosphoprotein</keyword>
<reference evidence="19" key="1">
    <citation type="journal article" date="2018" name="Plant Dis.">
        <title>Identification of Mungbean yellow mosaic India virus Infecting Cucumber in Oman.</title>
        <authorList>
            <person name="Shahid M.S."/>
            <person name="Al-Mahmooli I.H."/>
            <person name="Al-Sadi A.M."/>
            <person name="Briddon R.W."/>
        </authorList>
    </citation>
    <scope>NUCLEOTIDE SEQUENCE</scope>
    <source>
        <strain evidence="19">C15</strain>
    </source>
</reference>
<keyword evidence="11" id="KW-0863">Zinc-finger</keyword>
<dbReference type="EMBL" id="MF818048">
    <property type="protein sequence ID" value="AYL64550.1"/>
    <property type="molecule type" value="Genomic_DNA"/>
</dbReference>
<evidence type="ECO:0000256" key="13">
    <source>
        <dbReference type="ARBA" id="ARBA00023125"/>
    </source>
</evidence>
<evidence type="ECO:0000256" key="4">
    <source>
        <dbReference type="ARBA" id="ARBA00014388"/>
    </source>
</evidence>
<gene>
    <name evidence="19" type="primary">TrAP</name>
</gene>
<feature type="region of interest" description="Disordered" evidence="17">
    <location>
        <begin position="1"/>
        <end position="28"/>
    </location>
</feature>
<evidence type="ECO:0000256" key="3">
    <source>
        <dbReference type="ARBA" id="ARBA00007672"/>
    </source>
</evidence>
<keyword evidence="9" id="KW-1090">Inhibition of host innate immune response by virus</keyword>
<dbReference type="GO" id="GO:0019028">
    <property type="term" value="C:viral capsid"/>
    <property type="evidence" value="ECO:0007669"/>
    <property type="project" value="InterPro"/>
</dbReference>
<evidence type="ECO:0000256" key="5">
    <source>
        <dbReference type="ARBA" id="ARBA00022463"/>
    </source>
</evidence>
<keyword evidence="7" id="KW-1048">Host nucleus</keyword>
<dbReference type="GO" id="GO:0005198">
    <property type="term" value="F:structural molecule activity"/>
    <property type="evidence" value="ECO:0007669"/>
    <property type="project" value="InterPro"/>
</dbReference>
<keyword evidence="10" id="KW-0479">Metal-binding</keyword>
<evidence type="ECO:0000256" key="10">
    <source>
        <dbReference type="ARBA" id="ARBA00022723"/>
    </source>
</evidence>
<keyword evidence="8" id="KW-0945">Host-virus interaction</keyword>
<dbReference type="GO" id="GO:0052170">
    <property type="term" value="P:symbiont-mediated suppression of host innate immune response"/>
    <property type="evidence" value="ECO:0007669"/>
    <property type="project" value="UniProtKB-KW"/>
</dbReference>
<evidence type="ECO:0000256" key="15">
    <source>
        <dbReference type="ARBA" id="ARBA00023200"/>
    </source>
</evidence>
<evidence type="ECO:0000256" key="7">
    <source>
        <dbReference type="ARBA" id="ARBA00022562"/>
    </source>
</evidence>
<keyword evidence="18" id="KW-1133">Transmembrane helix</keyword>
<sequence>MKRTMLRLNSGLQRMRSSTPSRNHCSPPSIKVQHRVAKKKAIRRSRIDLKCGCSYYIHINCRNYGFSHRGEHHCSSTQEWRLYLGGAKSPLFQDHAPQSNSSRVQNDCHQTTHNVQPRVEESTGDAQVLPDLKIYHYMKATSGMILSIFRSQLFRFLNNIGVISLANILYFASDLLYVKLHLVEDVSFTHNAQYKLY</sequence>
<keyword evidence="18" id="KW-0472">Membrane</keyword>
<dbReference type="GO" id="GO:0030430">
    <property type="term" value="C:host cell cytoplasm"/>
    <property type="evidence" value="ECO:0007669"/>
    <property type="project" value="UniProtKB-SubCell"/>
</dbReference>
<keyword evidence="5" id="KW-0941">Suppressor of RNA silencing</keyword>
<evidence type="ECO:0000256" key="11">
    <source>
        <dbReference type="ARBA" id="ARBA00022771"/>
    </source>
</evidence>
<dbReference type="GO" id="GO:0042025">
    <property type="term" value="C:host cell nucleus"/>
    <property type="evidence" value="ECO:0007669"/>
    <property type="project" value="UniProtKB-SubCell"/>
</dbReference>
<feature type="compositionally biased region" description="Polar residues" evidence="17">
    <location>
        <begin position="10"/>
        <end position="26"/>
    </location>
</feature>
<proteinExistence type="inferred from homology"/>
<keyword evidence="14" id="KW-0010">Activator</keyword>